<dbReference type="Proteomes" id="UP000076962">
    <property type="component" value="Unassembled WGS sequence"/>
</dbReference>
<sequence>MTDSYENENNAIDGEDEMGSLNHGKTQINLGGLLKFKCNKGLSVITKLSLDISQHDLSKYELNVKDELKPDICAYTTPPSIPNEKDDLIKVSQMPDLAIEILSPRQAVGYLIRKINAYFELGVSSCWLVIPTNKYIAVYSETNQYKSFDIQHDTEVVDKVMDIRLPIANVFD</sequence>
<dbReference type="AlphaFoldDB" id="A0A176S503"/>
<dbReference type="SUPFAM" id="SSF52980">
    <property type="entry name" value="Restriction endonuclease-like"/>
    <property type="match status" value="1"/>
</dbReference>
<dbReference type="InterPro" id="IPR011335">
    <property type="entry name" value="Restrct_endonuc-II-like"/>
</dbReference>
<gene>
    <name evidence="2" type="ORF">THIOM_001141</name>
</gene>
<accession>A0A176S503</accession>
<evidence type="ECO:0000313" key="2">
    <source>
        <dbReference type="EMBL" id="OAD23037.1"/>
    </source>
</evidence>
<reference evidence="2 3" key="1">
    <citation type="submission" date="2016-05" db="EMBL/GenBank/DDBJ databases">
        <title>Single-cell genome of chain-forming Candidatus Thiomargarita nelsonii and comparison to other large sulfur-oxidizing bacteria.</title>
        <authorList>
            <person name="Winkel M."/>
            <person name="Salman V."/>
            <person name="Woyke T."/>
            <person name="Schulz-Vogt H."/>
            <person name="Richter M."/>
            <person name="Flood B."/>
            <person name="Bailey J."/>
            <person name="Amann R."/>
            <person name="Mussmann M."/>
        </authorList>
    </citation>
    <scope>NUCLEOTIDE SEQUENCE [LARGE SCALE GENOMIC DNA]</scope>
    <source>
        <strain evidence="2 3">THI036</strain>
    </source>
</reference>
<comment type="caution">
    <text evidence="2">The sequence shown here is derived from an EMBL/GenBank/DDBJ whole genome shotgun (WGS) entry which is preliminary data.</text>
</comment>
<evidence type="ECO:0000313" key="3">
    <source>
        <dbReference type="Proteomes" id="UP000076962"/>
    </source>
</evidence>
<feature type="domain" description="Putative restriction endonuclease" evidence="1">
    <location>
        <begin position="61"/>
        <end position="158"/>
    </location>
</feature>
<protein>
    <recommendedName>
        <fullName evidence="1">Putative restriction endonuclease domain-containing protein</fullName>
    </recommendedName>
</protein>
<dbReference type="Pfam" id="PF05685">
    <property type="entry name" value="Uma2"/>
    <property type="match status" value="1"/>
</dbReference>
<dbReference type="InterPro" id="IPR012296">
    <property type="entry name" value="Nuclease_put_TT1808"/>
</dbReference>
<evidence type="ECO:0000259" key="1">
    <source>
        <dbReference type="Pfam" id="PF05685"/>
    </source>
</evidence>
<dbReference type="InterPro" id="IPR008538">
    <property type="entry name" value="Uma2"/>
</dbReference>
<dbReference type="Gene3D" id="3.90.1570.10">
    <property type="entry name" value="tt1808, chain A"/>
    <property type="match status" value="1"/>
</dbReference>
<proteinExistence type="predicted"/>
<keyword evidence="3" id="KW-1185">Reference proteome</keyword>
<organism evidence="2 3">
    <name type="scientific">Candidatus Thiomargarita nelsonii</name>
    <dbReference type="NCBI Taxonomy" id="1003181"/>
    <lineage>
        <taxon>Bacteria</taxon>
        <taxon>Pseudomonadati</taxon>
        <taxon>Pseudomonadota</taxon>
        <taxon>Gammaproteobacteria</taxon>
        <taxon>Thiotrichales</taxon>
        <taxon>Thiotrichaceae</taxon>
        <taxon>Thiomargarita</taxon>
    </lineage>
</organism>
<dbReference type="CDD" id="cd06260">
    <property type="entry name" value="DUF820-like"/>
    <property type="match status" value="1"/>
</dbReference>
<name>A0A176S503_9GAMM</name>
<dbReference type="EMBL" id="LUTY01000592">
    <property type="protein sequence ID" value="OAD23037.1"/>
    <property type="molecule type" value="Genomic_DNA"/>
</dbReference>